<sequence>NHESCSSPKPTSLIVTYLTRCRALNTSIMFSNRSNIARRRRRCIRSANLLVSVNWKSGSRNPYTKSYLCWVLIFQCMINV</sequence>
<accession>A0AAD7Z897</accession>
<comment type="caution">
    <text evidence="1">The sequence shown here is derived from an EMBL/GenBank/DDBJ whole genome shotgun (WGS) entry which is preliminary data.</text>
</comment>
<evidence type="ECO:0000313" key="2">
    <source>
        <dbReference type="Proteomes" id="UP001233999"/>
    </source>
</evidence>
<dbReference type="AlphaFoldDB" id="A0AAD7Z897"/>
<protein>
    <submittedName>
        <fullName evidence="1">Uncharacterized protein</fullName>
    </submittedName>
</protein>
<proteinExistence type="predicted"/>
<organism evidence="1 2">
    <name type="scientific">Diploptera punctata</name>
    <name type="common">Pacific beetle cockroach</name>
    <dbReference type="NCBI Taxonomy" id="6984"/>
    <lineage>
        <taxon>Eukaryota</taxon>
        <taxon>Metazoa</taxon>
        <taxon>Ecdysozoa</taxon>
        <taxon>Arthropoda</taxon>
        <taxon>Hexapoda</taxon>
        <taxon>Insecta</taxon>
        <taxon>Pterygota</taxon>
        <taxon>Neoptera</taxon>
        <taxon>Polyneoptera</taxon>
        <taxon>Dictyoptera</taxon>
        <taxon>Blattodea</taxon>
        <taxon>Blaberoidea</taxon>
        <taxon>Blaberidae</taxon>
        <taxon>Diplopterinae</taxon>
        <taxon>Diploptera</taxon>
    </lineage>
</organism>
<dbReference type="Proteomes" id="UP001233999">
    <property type="component" value="Unassembled WGS sequence"/>
</dbReference>
<dbReference type="EMBL" id="JASPKZ010010024">
    <property type="protein sequence ID" value="KAJ9575303.1"/>
    <property type="molecule type" value="Genomic_DNA"/>
</dbReference>
<reference evidence="1" key="2">
    <citation type="submission" date="2023-05" db="EMBL/GenBank/DDBJ databases">
        <authorList>
            <person name="Fouks B."/>
        </authorList>
    </citation>
    <scope>NUCLEOTIDE SEQUENCE</scope>
    <source>
        <strain evidence="1">Stay&amp;Tobe</strain>
        <tissue evidence="1">Testes</tissue>
    </source>
</reference>
<name>A0AAD7Z897_DIPPU</name>
<feature type="non-terminal residue" evidence="1">
    <location>
        <position position="1"/>
    </location>
</feature>
<reference evidence="1" key="1">
    <citation type="journal article" date="2023" name="IScience">
        <title>Live-bearing cockroach genome reveals convergent evolutionary mechanisms linked to viviparity in insects and beyond.</title>
        <authorList>
            <person name="Fouks B."/>
            <person name="Harrison M.C."/>
            <person name="Mikhailova A.A."/>
            <person name="Marchal E."/>
            <person name="English S."/>
            <person name="Carruthers M."/>
            <person name="Jennings E.C."/>
            <person name="Chiamaka E.L."/>
            <person name="Frigard R.A."/>
            <person name="Pippel M."/>
            <person name="Attardo G.M."/>
            <person name="Benoit J.B."/>
            <person name="Bornberg-Bauer E."/>
            <person name="Tobe S.S."/>
        </authorList>
    </citation>
    <scope>NUCLEOTIDE SEQUENCE</scope>
    <source>
        <strain evidence="1">Stay&amp;Tobe</strain>
    </source>
</reference>
<keyword evidence="2" id="KW-1185">Reference proteome</keyword>
<evidence type="ECO:0000313" key="1">
    <source>
        <dbReference type="EMBL" id="KAJ9575303.1"/>
    </source>
</evidence>
<gene>
    <name evidence="1" type="ORF">L9F63_025745</name>
</gene>
<feature type="non-terminal residue" evidence="1">
    <location>
        <position position="80"/>
    </location>
</feature>